<evidence type="ECO:0008006" key="11">
    <source>
        <dbReference type="Google" id="ProtNLM"/>
    </source>
</evidence>
<feature type="transmembrane region" description="Helical" evidence="8">
    <location>
        <begin position="92"/>
        <end position="114"/>
    </location>
</feature>
<dbReference type="GO" id="GO:0022857">
    <property type="term" value="F:transmembrane transporter activity"/>
    <property type="evidence" value="ECO:0007669"/>
    <property type="project" value="InterPro"/>
</dbReference>
<evidence type="ECO:0000256" key="1">
    <source>
        <dbReference type="ARBA" id="ARBA00004651"/>
    </source>
</evidence>
<gene>
    <name evidence="9" type="ORF">ADM99_15505</name>
</gene>
<evidence type="ECO:0000256" key="5">
    <source>
        <dbReference type="ARBA" id="ARBA00022692"/>
    </source>
</evidence>
<dbReference type="PANTHER" id="PTHR32196">
    <property type="entry name" value="ABC TRANSPORTER PERMEASE PROTEIN YPHD-RELATED-RELATED"/>
    <property type="match status" value="1"/>
</dbReference>
<dbReference type="OrthoDB" id="9813906at2"/>
<evidence type="ECO:0000256" key="4">
    <source>
        <dbReference type="ARBA" id="ARBA00022519"/>
    </source>
</evidence>
<evidence type="ECO:0000256" key="3">
    <source>
        <dbReference type="ARBA" id="ARBA00022475"/>
    </source>
</evidence>
<keyword evidence="3" id="KW-1003">Cell membrane</keyword>
<dbReference type="STRING" id="229920.ADM99_15505"/>
<evidence type="ECO:0000256" key="7">
    <source>
        <dbReference type="ARBA" id="ARBA00023136"/>
    </source>
</evidence>
<evidence type="ECO:0000256" key="6">
    <source>
        <dbReference type="ARBA" id="ARBA00022989"/>
    </source>
</evidence>
<dbReference type="GO" id="GO:0005886">
    <property type="term" value="C:plasma membrane"/>
    <property type="evidence" value="ECO:0007669"/>
    <property type="project" value="UniProtKB-SubCell"/>
</dbReference>
<keyword evidence="10" id="KW-1185">Reference proteome</keyword>
<comment type="caution">
    <text evidence="9">The sequence shown here is derived from an EMBL/GenBank/DDBJ whole genome shotgun (WGS) entry which is preliminary data.</text>
</comment>
<accession>A0A0P6WL70</accession>
<feature type="transmembrane region" description="Helical" evidence="8">
    <location>
        <begin position="12"/>
        <end position="29"/>
    </location>
</feature>
<feature type="transmembrane region" description="Helical" evidence="8">
    <location>
        <begin position="248"/>
        <end position="266"/>
    </location>
</feature>
<evidence type="ECO:0000256" key="2">
    <source>
        <dbReference type="ARBA" id="ARBA00022448"/>
    </source>
</evidence>
<feature type="transmembrane region" description="Helical" evidence="8">
    <location>
        <begin position="220"/>
        <end position="242"/>
    </location>
</feature>
<dbReference type="Pfam" id="PF02653">
    <property type="entry name" value="BPD_transp_2"/>
    <property type="match status" value="1"/>
</dbReference>
<keyword evidence="2" id="KW-0813">Transport</keyword>
<evidence type="ECO:0000313" key="9">
    <source>
        <dbReference type="EMBL" id="KPL70527.1"/>
    </source>
</evidence>
<dbReference type="RefSeq" id="WP_062422427.1">
    <property type="nucleotide sequence ID" value="NZ_BBYA01000010.1"/>
</dbReference>
<evidence type="ECO:0000256" key="8">
    <source>
        <dbReference type="SAM" id="Phobius"/>
    </source>
</evidence>
<feature type="transmembrane region" description="Helical" evidence="8">
    <location>
        <begin position="278"/>
        <end position="298"/>
    </location>
</feature>
<evidence type="ECO:0000313" key="10">
    <source>
        <dbReference type="Proteomes" id="UP000050430"/>
    </source>
</evidence>
<name>A0A0P6WL70_9CHLR</name>
<dbReference type="PANTHER" id="PTHR32196:SF21">
    <property type="entry name" value="ABC TRANSPORTER PERMEASE PROTEIN YPHD-RELATED"/>
    <property type="match status" value="1"/>
</dbReference>
<keyword evidence="5 8" id="KW-0812">Transmembrane</keyword>
<sequence length="336" mass="36406">MKRLKKYINQNEWYLMGIILIYSIIVTTQNSGFFTLENFFDVLKGSSGMIILAMGILVVLLSGGIDLSFTAIAMFGGYSAARLMMATKIDNLAFAFVVSAVIGILLGAVNALIIHKFHLPTMIATLGTSSLFSGIMTTFIGTKTITVGMMPKSLRAFGGFRLFEMVNDAGSTYGLTVFIIPVVIVVVVTWFILYKTMLGRGVIALGNSEEAAKRSGFNLFWIRMFIYTYVGLLAGIMGVIYVAEVNSVYAVALYGTELTYIAAVVIGGAKLTGGEGKILGTLLGVIIVRLLNSTLVFLGLTSSWNGFFTGAVLLFSVGLTSYMSRLRSRRNLTFTD</sequence>
<keyword evidence="7 8" id="KW-0472">Membrane</keyword>
<keyword evidence="6 8" id="KW-1133">Transmembrane helix</keyword>
<proteinExistence type="predicted"/>
<dbReference type="EMBL" id="LGCK01000014">
    <property type="protein sequence ID" value="KPL70527.1"/>
    <property type="molecule type" value="Genomic_DNA"/>
</dbReference>
<reference evidence="9 10" key="1">
    <citation type="submission" date="2015-07" db="EMBL/GenBank/DDBJ databases">
        <title>Genome sequence of Leptolinea tardivitalis DSM 16556.</title>
        <authorList>
            <person name="Hemp J."/>
            <person name="Ward L.M."/>
            <person name="Pace L.A."/>
            <person name="Fischer W.W."/>
        </authorList>
    </citation>
    <scope>NUCLEOTIDE SEQUENCE [LARGE SCALE GENOMIC DNA]</scope>
    <source>
        <strain evidence="9 10">YMTK-2</strain>
    </source>
</reference>
<keyword evidence="4" id="KW-0997">Cell inner membrane</keyword>
<feature type="transmembrane region" description="Helical" evidence="8">
    <location>
        <begin position="49"/>
        <end position="80"/>
    </location>
</feature>
<feature type="transmembrane region" description="Helical" evidence="8">
    <location>
        <begin position="173"/>
        <end position="193"/>
    </location>
</feature>
<dbReference type="InterPro" id="IPR001851">
    <property type="entry name" value="ABC_transp_permease"/>
</dbReference>
<dbReference type="Proteomes" id="UP000050430">
    <property type="component" value="Unassembled WGS sequence"/>
</dbReference>
<organism evidence="9 10">
    <name type="scientific">Leptolinea tardivitalis</name>
    <dbReference type="NCBI Taxonomy" id="229920"/>
    <lineage>
        <taxon>Bacteria</taxon>
        <taxon>Bacillati</taxon>
        <taxon>Chloroflexota</taxon>
        <taxon>Anaerolineae</taxon>
        <taxon>Anaerolineales</taxon>
        <taxon>Anaerolineaceae</taxon>
        <taxon>Leptolinea</taxon>
    </lineage>
</organism>
<feature type="transmembrane region" description="Helical" evidence="8">
    <location>
        <begin position="304"/>
        <end position="323"/>
    </location>
</feature>
<comment type="subcellular location">
    <subcellularLocation>
        <location evidence="1">Cell membrane</location>
        <topology evidence="1">Multi-pass membrane protein</topology>
    </subcellularLocation>
</comment>
<protein>
    <recommendedName>
        <fullName evidence="11">Sugar ABC transporter permease</fullName>
    </recommendedName>
</protein>
<dbReference type="AlphaFoldDB" id="A0A0P6WL70"/>
<dbReference type="CDD" id="cd06579">
    <property type="entry name" value="TM_PBP1_transp_AraH_like"/>
    <property type="match status" value="1"/>
</dbReference>